<gene>
    <name evidence="4" type="ORF">PoB_001145900</name>
</gene>
<dbReference type="AlphaFoldDB" id="A0AAV3YSM4"/>
<proteinExistence type="inferred from homology"/>
<evidence type="ECO:0000313" key="4">
    <source>
        <dbReference type="EMBL" id="GFN84953.1"/>
    </source>
</evidence>
<organism evidence="4 5">
    <name type="scientific">Plakobranchus ocellatus</name>
    <dbReference type="NCBI Taxonomy" id="259542"/>
    <lineage>
        <taxon>Eukaryota</taxon>
        <taxon>Metazoa</taxon>
        <taxon>Spiralia</taxon>
        <taxon>Lophotrochozoa</taxon>
        <taxon>Mollusca</taxon>
        <taxon>Gastropoda</taxon>
        <taxon>Heterobranchia</taxon>
        <taxon>Euthyneura</taxon>
        <taxon>Panpulmonata</taxon>
        <taxon>Sacoglossa</taxon>
        <taxon>Placobranchoidea</taxon>
        <taxon>Plakobranchidae</taxon>
        <taxon>Plakobranchus</taxon>
    </lineage>
</organism>
<evidence type="ECO:0000313" key="5">
    <source>
        <dbReference type="Proteomes" id="UP000735302"/>
    </source>
</evidence>
<keyword evidence="2" id="KW-0732">Signal</keyword>
<comment type="similarity">
    <text evidence="1">Belongs to the peptidase A1 family.</text>
</comment>
<evidence type="ECO:0000256" key="1">
    <source>
        <dbReference type="ARBA" id="ARBA00007447"/>
    </source>
</evidence>
<dbReference type="PANTHER" id="PTHR47966">
    <property type="entry name" value="BETA-SITE APP-CLEAVING ENZYME, ISOFORM A-RELATED"/>
    <property type="match status" value="1"/>
</dbReference>
<dbReference type="EMBL" id="BLXT01001350">
    <property type="protein sequence ID" value="GFN84953.1"/>
    <property type="molecule type" value="Genomic_DNA"/>
</dbReference>
<sequence length="456" mass="51249">MNLPTSAALILAVISICAANPISIPVASQAKVPFWRGNNVPQKLRTFGPPLKPLQQPSKQPILPLRRFHDKEPNEPLHHLYGRHMFPLNHFYQFPWERFRQENQEFIGRDQINIRARDIRLTNYYDNLYYGLITIGTPEQEFNVTFNTGSPTTWVPSVHSPFDANSRHVNLKYNNASSTSYIADGRPFETYYSQDKVAGHNSRDTIWIAGLVITNQVFGEAIKESDLFEGTMNDGVFGLGFSDDIPSLFDVMTSAGLFPAPVFSFYLSPYDTDPSGSILTLGGTNPYCYTGDFIFVDLSVPDSWQFKMDRVQLSNGTGIFNGWGCQAVVDSSTSHIVGPMEEVDALNRKLGGIPIPGDPTMYELDCSEVYSLPDVEFIVNGHKLSLKSRDYVVTANRGLETLCYSGIVGSQWKEYETPVWILGLSFMRAYYTQFDKGNHRIGFAKPATYNYALANK</sequence>
<evidence type="ECO:0000256" key="2">
    <source>
        <dbReference type="SAM" id="SignalP"/>
    </source>
</evidence>
<dbReference type="Pfam" id="PF00026">
    <property type="entry name" value="Asp"/>
    <property type="match status" value="1"/>
</dbReference>
<feature type="chain" id="PRO_5043719131" evidence="2">
    <location>
        <begin position="20"/>
        <end position="456"/>
    </location>
</feature>
<dbReference type="GO" id="GO:0006508">
    <property type="term" value="P:proteolysis"/>
    <property type="evidence" value="ECO:0007669"/>
    <property type="project" value="InterPro"/>
</dbReference>
<dbReference type="InterPro" id="IPR033121">
    <property type="entry name" value="PEPTIDASE_A1"/>
</dbReference>
<name>A0AAV3YSM4_9GAST</name>
<dbReference type="FunFam" id="2.40.70.10:FF:000044">
    <property type="entry name" value="Lysosomal aspartic protease"/>
    <property type="match status" value="1"/>
</dbReference>
<dbReference type="InterPro" id="IPR001461">
    <property type="entry name" value="Aspartic_peptidase_A1"/>
</dbReference>
<feature type="signal peptide" evidence="2">
    <location>
        <begin position="1"/>
        <end position="19"/>
    </location>
</feature>
<dbReference type="InterPro" id="IPR021109">
    <property type="entry name" value="Peptidase_aspartic_dom_sf"/>
</dbReference>
<comment type="caution">
    <text evidence="4">The sequence shown here is derived from an EMBL/GenBank/DDBJ whole genome shotgun (WGS) entry which is preliminary data.</text>
</comment>
<accession>A0AAV3YSM4</accession>
<feature type="domain" description="Peptidase A1" evidence="3">
    <location>
        <begin position="129"/>
        <end position="444"/>
    </location>
</feature>
<reference evidence="4 5" key="1">
    <citation type="journal article" date="2021" name="Elife">
        <title>Chloroplast acquisition without the gene transfer in kleptoplastic sea slugs, Plakobranchus ocellatus.</title>
        <authorList>
            <person name="Maeda T."/>
            <person name="Takahashi S."/>
            <person name="Yoshida T."/>
            <person name="Shimamura S."/>
            <person name="Takaki Y."/>
            <person name="Nagai Y."/>
            <person name="Toyoda A."/>
            <person name="Suzuki Y."/>
            <person name="Arimoto A."/>
            <person name="Ishii H."/>
            <person name="Satoh N."/>
            <person name="Nishiyama T."/>
            <person name="Hasebe M."/>
            <person name="Maruyama T."/>
            <person name="Minagawa J."/>
            <person name="Obokata J."/>
            <person name="Shigenobu S."/>
        </authorList>
    </citation>
    <scope>NUCLEOTIDE SEQUENCE [LARGE SCALE GENOMIC DNA]</scope>
</reference>
<dbReference type="Proteomes" id="UP000735302">
    <property type="component" value="Unassembled WGS sequence"/>
</dbReference>
<dbReference type="SUPFAM" id="SSF50630">
    <property type="entry name" value="Acid proteases"/>
    <property type="match status" value="1"/>
</dbReference>
<dbReference type="Gene3D" id="2.60.40.1960">
    <property type="match status" value="1"/>
</dbReference>
<dbReference type="PROSITE" id="PS51767">
    <property type="entry name" value="PEPTIDASE_A1"/>
    <property type="match status" value="1"/>
</dbReference>
<dbReference type="FunFam" id="2.40.70.10:FF:000008">
    <property type="entry name" value="Cathepsin D"/>
    <property type="match status" value="1"/>
</dbReference>
<dbReference type="Gene3D" id="2.40.70.10">
    <property type="entry name" value="Acid Proteases"/>
    <property type="match status" value="2"/>
</dbReference>
<keyword evidence="5" id="KW-1185">Reference proteome</keyword>
<dbReference type="PRINTS" id="PR00792">
    <property type="entry name" value="PEPSIN"/>
</dbReference>
<dbReference type="GO" id="GO:0004190">
    <property type="term" value="F:aspartic-type endopeptidase activity"/>
    <property type="evidence" value="ECO:0007669"/>
    <property type="project" value="InterPro"/>
</dbReference>
<protein>
    <submittedName>
        <fullName evidence="4">Cathepsin d</fullName>
    </submittedName>
</protein>
<evidence type="ECO:0000259" key="3">
    <source>
        <dbReference type="PROSITE" id="PS51767"/>
    </source>
</evidence>